<feature type="compositionally biased region" description="Polar residues" evidence="1">
    <location>
        <begin position="347"/>
        <end position="357"/>
    </location>
</feature>
<gene>
    <name evidence="2" type="ORF">OG560_31085</name>
</gene>
<feature type="compositionally biased region" description="Polar residues" evidence="1">
    <location>
        <begin position="312"/>
        <end position="327"/>
    </location>
</feature>
<dbReference type="Proteomes" id="UP001622496">
    <property type="component" value="Chromosome"/>
</dbReference>
<evidence type="ECO:0000256" key="1">
    <source>
        <dbReference type="SAM" id="MobiDB-lite"/>
    </source>
</evidence>
<evidence type="ECO:0000313" key="3">
    <source>
        <dbReference type="Proteomes" id="UP001622496"/>
    </source>
</evidence>
<sequence>MADAVSAARKLPIAVVLPANDATRQSFPDAETIPAAPDTPVDVPDLAGLPGQLQRLTDEQYRSFIHALEFTEEPAQPATGAWKLSEDHAHTATTPLTGAHTVHLDGGGADPGNPFPALLASAAPGQRPEGTDEAEGPAGTDEAEGPAAAASMGCDQGGSGTNPAVPGQAARPQAPRTNDTEAEDPAAPEIRVLGPLQVSGVSGSGHGPKVGALAALVYLRPGRSADTLCTAMDPAHPWSTRTLQSRLSEIRSRFGTAADGQPHLPRPKNEYSFRPGIRSDWDRSQELATRGLAAGPDTGVPDLGNALGRSAASPSKARTTRGPTPSNRRLFPASSTSPTRSPPGSPKATTPTWTYPGTRSCAAWISTRRRKSPLPGLDGHRVGHRQHHRSPQSHLPPPASHPNLRHLP</sequence>
<dbReference type="RefSeq" id="WP_406189158.1">
    <property type="nucleotide sequence ID" value="NZ_CP108135.1"/>
</dbReference>
<dbReference type="EMBL" id="CP108135">
    <property type="protein sequence ID" value="WTP69632.1"/>
    <property type="molecule type" value="Genomic_DNA"/>
</dbReference>
<keyword evidence="3" id="KW-1185">Reference proteome</keyword>
<name>A0ABZ1KCT4_9ACTN</name>
<feature type="region of interest" description="Disordered" evidence="1">
    <location>
        <begin position="291"/>
        <end position="408"/>
    </location>
</feature>
<organism evidence="2 3">
    <name type="scientific">[Kitasatospora] papulosa</name>
    <dbReference type="NCBI Taxonomy" id="1464011"/>
    <lineage>
        <taxon>Bacteria</taxon>
        <taxon>Bacillati</taxon>
        <taxon>Actinomycetota</taxon>
        <taxon>Actinomycetes</taxon>
        <taxon>Kitasatosporales</taxon>
        <taxon>Streptomycetaceae</taxon>
        <taxon>Streptomyces</taxon>
    </lineage>
</organism>
<evidence type="ECO:0008006" key="4">
    <source>
        <dbReference type="Google" id="ProtNLM"/>
    </source>
</evidence>
<proteinExistence type="predicted"/>
<evidence type="ECO:0000313" key="2">
    <source>
        <dbReference type="EMBL" id="WTP69632.1"/>
    </source>
</evidence>
<feature type="compositionally biased region" description="Basic and acidic residues" evidence="1">
    <location>
        <begin position="267"/>
        <end position="277"/>
    </location>
</feature>
<accession>A0ABZ1KCT4</accession>
<reference evidence="2 3" key="1">
    <citation type="submission" date="2022-10" db="EMBL/GenBank/DDBJ databases">
        <title>The complete genomes of actinobacterial strains from the NBC collection.</title>
        <authorList>
            <person name="Joergensen T.S."/>
            <person name="Alvarez Arevalo M."/>
            <person name="Sterndorff E.B."/>
            <person name="Faurdal D."/>
            <person name="Vuksanovic O."/>
            <person name="Mourched A.-S."/>
            <person name="Charusanti P."/>
            <person name="Shaw S."/>
            <person name="Blin K."/>
            <person name="Weber T."/>
        </authorList>
    </citation>
    <scope>NUCLEOTIDE SEQUENCE [LARGE SCALE GENOMIC DNA]</scope>
    <source>
        <strain evidence="2 3">NBC_00185</strain>
    </source>
</reference>
<protein>
    <recommendedName>
        <fullName evidence="4">OmpR/PhoB-type domain-containing protein</fullName>
    </recommendedName>
</protein>
<feature type="region of interest" description="Disordered" evidence="1">
    <location>
        <begin position="98"/>
        <end position="185"/>
    </location>
</feature>
<feature type="region of interest" description="Disordered" evidence="1">
    <location>
        <begin position="255"/>
        <end position="277"/>
    </location>
</feature>
<feature type="compositionally biased region" description="Basic residues" evidence="1">
    <location>
        <begin position="382"/>
        <end position="391"/>
    </location>
</feature>